<evidence type="ECO:0000313" key="1">
    <source>
        <dbReference type="EMBL" id="VAX21799.1"/>
    </source>
</evidence>
<reference evidence="1" key="1">
    <citation type="submission" date="2018-06" db="EMBL/GenBank/DDBJ databases">
        <authorList>
            <person name="Zhirakovskaya E."/>
        </authorList>
    </citation>
    <scope>NUCLEOTIDE SEQUENCE</scope>
</reference>
<dbReference type="PANTHER" id="PTHR32432:SF3">
    <property type="entry name" value="ETHANOLAMINE UTILIZATION PROTEIN EUTJ"/>
    <property type="match status" value="1"/>
</dbReference>
<dbReference type="PANTHER" id="PTHR32432">
    <property type="entry name" value="CELL DIVISION PROTEIN FTSA-RELATED"/>
    <property type="match status" value="1"/>
</dbReference>
<dbReference type="Gene3D" id="3.30.1490.300">
    <property type="match status" value="1"/>
</dbReference>
<organism evidence="1">
    <name type="scientific">hydrothermal vent metagenome</name>
    <dbReference type="NCBI Taxonomy" id="652676"/>
    <lineage>
        <taxon>unclassified sequences</taxon>
        <taxon>metagenomes</taxon>
        <taxon>ecological metagenomes</taxon>
    </lineage>
</organism>
<protein>
    <recommendedName>
        <fullName evidence="2">Type IV pilus biogenesis protein PilM</fullName>
    </recommendedName>
</protein>
<name>A0A3B1BV63_9ZZZZ</name>
<dbReference type="InterPro" id="IPR043129">
    <property type="entry name" value="ATPase_NBD"/>
</dbReference>
<evidence type="ECO:0008006" key="2">
    <source>
        <dbReference type="Google" id="ProtNLM"/>
    </source>
</evidence>
<gene>
    <name evidence="1" type="ORF">MNBD_NITROSPINAE01-1556</name>
</gene>
<accession>A0A3B1BV63</accession>
<proteinExistence type="predicted"/>
<dbReference type="SUPFAM" id="SSF53067">
    <property type="entry name" value="Actin-like ATPase domain"/>
    <property type="match status" value="1"/>
</dbReference>
<sequence length="488" mass="53532">MAERIIGIDISGETIKTVVVEKSFRNMEVVRLEARKISGNATEDEIAVTLKDMMGAIKYDADEDMVTTVLPARLLSSRTITVPLKKRSQILEILPYEIESSTPFSADDFVCDYVPVETSDDGTKILSAIALKNDLAQFLNIFKKAEISPDVVVPAPFAIYVAIDDDIAVPAGSFGVILETGHNSTGIIFLKNKTPMAFHFLSHNKNETAKKRANAISLELGVMLTAFERQGETAEISTVTMCGEFAESAELLQEIKKAVSIAITIAIPSGVQAPALIKNLDVELSSFAGVLGATYRMAGSRAKDSINLRTGEFEKKQKLTGHRGQNIITAFLVATLIITALTSGIMESVALDEKHKSLKKEIRAEFKKALPNIKNIVSERQQLKNAMSSIEAKTAEIGPALMETDPFLERLTDISKAAPADVKINIHEFVYEWEIIELAGQTVSYEKMEAFKKSIEALPWVKKITIKKTKAAVSSEEINFSFEIKLAV</sequence>
<dbReference type="AlphaFoldDB" id="A0A3B1BV63"/>
<dbReference type="EMBL" id="UOGC01000125">
    <property type="protein sequence ID" value="VAX21799.1"/>
    <property type="molecule type" value="Genomic_DNA"/>
</dbReference>
<dbReference type="Gene3D" id="3.30.420.40">
    <property type="match status" value="2"/>
</dbReference>
<dbReference type="InterPro" id="IPR050696">
    <property type="entry name" value="FtsA/MreB"/>
</dbReference>